<protein>
    <recommendedName>
        <fullName evidence="1">diguanylate cyclase</fullName>
        <ecNumber evidence="1">2.7.7.65</ecNumber>
    </recommendedName>
</protein>
<dbReference type="Pfam" id="PF13426">
    <property type="entry name" value="PAS_9"/>
    <property type="match status" value="1"/>
</dbReference>
<reference evidence="6 7" key="1">
    <citation type="submission" date="2023-12" db="EMBL/GenBank/DDBJ databases">
        <title>Thiobacillus sedimentum sp. nov., a chemolithoautotrophic sulfur-oxidizing bacterium isolated from freshwater sediment.</title>
        <authorList>
            <person name="Luo J."/>
            <person name="Dai C."/>
        </authorList>
    </citation>
    <scope>NUCLEOTIDE SEQUENCE [LARGE SCALE GENOMIC DNA]</scope>
    <source>
        <strain evidence="6 7">SCUT-2</strain>
    </source>
</reference>
<dbReference type="Gene3D" id="3.30.70.270">
    <property type="match status" value="1"/>
</dbReference>
<dbReference type="InterPro" id="IPR050469">
    <property type="entry name" value="Diguanylate_Cyclase"/>
</dbReference>
<keyword evidence="7" id="KW-1185">Reference proteome</keyword>
<proteinExistence type="predicted"/>
<dbReference type="InterPro" id="IPR035965">
    <property type="entry name" value="PAS-like_dom_sf"/>
</dbReference>
<dbReference type="InterPro" id="IPR000700">
    <property type="entry name" value="PAS-assoc_C"/>
</dbReference>
<feature type="domain" description="PAS" evidence="3">
    <location>
        <begin position="1"/>
        <end position="52"/>
    </location>
</feature>
<feature type="domain" description="GGDEF" evidence="5">
    <location>
        <begin position="166"/>
        <end position="301"/>
    </location>
</feature>
<dbReference type="NCBIfam" id="TIGR00254">
    <property type="entry name" value="GGDEF"/>
    <property type="match status" value="1"/>
</dbReference>
<dbReference type="PROSITE" id="PS50112">
    <property type="entry name" value="PAS"/>
    <property type="match status" value="1"/>
</dbReference>
<organism evidence="6 7">
    <name type="scientific">Thiobacillus sedimenti</name>
    <dbReference type="NCBI Taxonomy" id="3110231"/>
    <lineage>
        <taxon>Bacteria</taxon>
        <taxon>Pseudomonadati</taxon>
        <taxon>Pseudomonadota</taxon>
        <taxon>Betaproteobacteria</taxon>
        <taxon>Nitrosomonadales</taxon>
        <taxon>Thiobacillaceae</taxon>
        <taxon>Thiobacillus</taxon>
    </lineage>
</organism>
<name>A0ABZ1CIP4_9PROT</name>
<dbReference type="Pfam" id="PF00990">
    <property type="entry name" value="GGDEF"/>
    <property type="match status" value="1"/>
</dbReference>
<sequence>MEIYQRIFEYSPDALLVVDGTGHIVLANAEAESLFGFDRSELIGQSVDMLVPGRFRGAHAGHRAHFMSEAHSRPMGSASELFALGKDGREFPVDIMLSPMILQGNPLVLCVVRDITERKAAEEELARLHAELQLLANHDGLTGLYNWRAFYEHATQLLKTAHRRREAATLLMIDLDHFKQVNDQFGHAEGDRVLQAVASTLKATVRANDIVARHGGEEFVVATLGLNEAESLVFAERLRAAIAAIENMKTPVTTSVGVATLWPHGERMETPRALAELLDQADQALYAAKRAGRNRVCHFNDPAEQQQAEAARQ</sequence>
<accession>A0ABZ1CIP4</accession>
<dbReference type="InterPro" id="IPR043128">
    <property type="entry name" value="Rev_trsase/Diguanyl_cyclase"/>
</dbReference>
<keyword evidence="6" id="KW-0548">Nucleotidyltransferase</keyword>
<evidence type="ECO:0000256" key="1">
    <source>
        <dbReference type="ARBA" id="ARBA00012528"/>
    </source>
</evidence>
<dbReference type="EMBL" id="CP141769">
    <property type="protein sequence ID" value="WRS39271.1"/>
    <property type="molecule type" value="Genomic_DNA"/>
</dbReference>
<comment type="catalytic activity">
    <reaction evidence="2">
        <text>2 GTP = 3',3'-c-di-GMP + 2 diphosphate</text>
        <dbReference type="Rhea" id="RHEA:24898"/>
        <dbReference type="ChEBI" id="CHEBI:33019"/>
        <dbReference type="ChEBI" id="CHEBI:37565"/>
        <dbReference type="ChEBI" id="CHEBI:58805"/>
        <dbReference type="EC" id="2.7.7.65"/>
    </reaction>
</comment>
<evidence type="ECO:0000313" key="6">
    <source>
        <dbReference type="EMBL" id="WRS39271.1"/>
    </source>
</evidence>
<dbReference type="EC" id="2.7.7.65" evidence="1"/>
<dbReference type="CDD" id="cd00130">
    <property type="entry name" value="PAS"/>
    <property type="match status" value="1"/>
</dbReference>
<evidence type="ECO:0000259" key="5">
    <source>
        <dbReference type="PROSITE" id="PS50887"/>
    </source>
</evidence>
<evidence type="ECO:0000256" key="2">
    <source>
        <dbReference type="ARBA" id="ARBA00034247"/>
    </source>
</evidence>
<dbReference type="PROSITE" id="PS50113">
    <property type="entry name" value="PAC"/>
    <property type="match status" value="1"/>
</dbReference>
<dbReference type="Proteomes" id="UP001334732">
    <property type="component" value="Chromosome"/>
</dbReference>
<keyword evidence="6" id="KW-0808">Transferase</keyword>
<dbReference type="PANTHER" id="PTHR45138:SF9">
    <property type="entry name" value="DIGUANYLATE CYCLASE DGCM-RELATED"/>
    <property type="match status" value="1"/>
</dbReference>
<dbReference type="NCBIfam" id="TIGR00229">
    <property type="entry name" value="sensory_box"/>
    <property type="match status" value="1"/>
</dbReference>
<gene>
    <name evidence="6" type="ORF">VA613_14885</name>
</gene>
<dbReference type="CDD" id="cd01949">
    <property type="entry name" value="GGDEF"/>
    <property type="match status" value="1"/>
</dbReference>
<evidence type="ECO:0000313" key="7">
    <source>
        <dbReference type="Proteomes" id="UP001334732"/>
    </source>
</evidence>
<dbReference type="PANTHER" id="PTHR45138">
    <property type="entry name" value="REGULATORY COMPONENTS OF SENSORY TRANSDUCTION SYSTEM"/>
    <property type="match status" value="1"/>
</dbReference>
<dbReference type="SMART" id="SM00267">
    <property type="entry name" value="GGDEF"/>
    <property type="match status" value="1"/>
</dbReference>
<dbReference type="SMART" id="SM00091">
    <property type="entry name" value="PAS"/>
    <property type="match status" value="1"/>
</dbReference>
<evidence type="ECO:0000259" key="4">
    <source>
        <dbReference type="PROSITE" id="PS50113"/>
    </source>
</evidence>
<dbReference type="InterPro" id="IPR029787">
    <property type="entry name" value="Nucleotide_cyclase"/>
</dbReference>
<dbReference type="InterPro" id="IPR000160">
    <property type="entry name" value="GGDEF_dom"/>
</dbReference>
<dbReference type="PROSITE" id="PS50887">
    <property type="entry name" value="GGDEF"/>
    <property type="match status" value="1"/>
</dbReference>
<dbReference type="InterPro" id="IPR000014">
    <property type="entry name" value="PAS"/>
</dbReference>
<dbReference type="SUPFAM" id="SSF55073">
    <property type="entry name" value="Nucleotide cyclase"/>
    <property type="match status" value="1"/>
</dbReference>
<dbReference type="GO" id="GO:0052621">
    <property type="term" value="F:diguanylate cyclase activity"/>
    <property type="evidence" value="ECO:0007669"/>
    <property type="project" value="UniProtKB-EC"/>
</dbReference>
<dbReference type="Gene3D" id="3.30.450.20">
    <property type="entry name" value="PAS domain"/>
    <property type="match status" value="1"/>
</dbReference>
<feature type="domain" description="PAC" evidence="4">
    <location>
        <begin position="77"/>
        <end position="127"/>
    </location>
</feature>
<dbReference type="SUPFAM" id="SSF55785">
    <property type="entry name" value="PYP-like sensor domain (PAS domain)"/>
    <property type="match status" value="1"/>
</dbReference>
<evidence type="ECO:0000259" key="3">
    <source>
        <dbReference type="PROSITE" id="PS50112"/>
    </source>
</evidence>
<dbReference type="RefSeq" id="WP_324779803.1">
    <property type="nucleotide sequence ID" value="NZ_CP141769.1"/>
</dbReference>